<dbReference type="EMBL" id="FOGC01000016">
    <property type="protein sequence ID" value="SER23719.1"/>
    <property type="molecule type" value="Genomic_DNA"/>
</dbReference>
<evidence type="ECO:0000313" key="12">
    <source>
        <dbReference type="Proteomes" id="UP000242515"/>
    </source>
</evidence>
<dbReference type="Pfam" id="PF19029">
    <property type="entry name" value="DUF883_C"/>
    <property type="match status" value="1"/>
</dbReference>
<evidence type="ECO:0000313" key="11">
    <source>
        <dbReference type="EMBL" id="SER23719.1"/>
    </source>
</evidence>
<dbReference type="Proteomes" id="UP000242515">
    <property type="component" value="Unassembled WGS sequence"/>
</dbReference>
<accession>A0A1H9MJL8</accession>
<feature type="transmembrane region" description="Helical" evidence="8">
    <location>
        <begin position="84"/>
        <end position="102"/>
    </location>
</feature>
<dbReference type="STRING" id="988801.SAMN05216522_11614"/>
<sequence length="104" mass="11396">MAKKLQQYDLPEDNADVQELADSLEALLNSYGDDAKEGFDEARSNAERLLKKTRATFNKGKKSLRENLCDSGCQATQWVQDNPASALGVTAAVGFVFGLLLSRK</sequence>
<dbReference type="GO" id="GO:0043022">
    <property type="term" value="F:ribosome binding"/>
    <property type="evidence" value="ECO:0007669"/>
    <property type="project" value="InterPro"/>
</dbReference>
<dbReference type="OrthoDB" id="6522731at2"/>
<comment type="subcellular location">
    <subcellularLocation>
        <location evidence="1">Cell inner membrane</location>
        <topology evidence="1">Single-pass membrane protein</topology>
    </subcellularLocation>
</comment>
<keyword evidence="5 8" id="KW-0812">Transmembrane</keyword>
<dbReference type="InterPro" id="IPR043604">
    <property type="entry name" value="DUF883_N"/>
</dbReference>
<dbReference type="PANTHER" id="PTHR35893">
    <property type="entry name" value="INNER MEMBRANE PROTEIN-RELATED"/>
    <property type="match status" value="1"/>
</dbReference>
<proteinExistence type="inferred from homology"/>
<evidence type="ECO:0000256" key="4">
    <source>
        <dbReference type="ARBA" id="ARBA00022519"/>
    </source>
</evidence>
<comment type="similarity">
    <text evidence="2">Belongs to the ElaB/YgaM/YqjD family.</text>
</comment>
<dbReference type="GO" id="GO:0005886">
    <property type="term" value="C:plasma membrane"/>
    <property type="evidence" value="ECO:0007669"/>
    <property type="project" value="UniProtKB-SubCell"/>
</dbReference>
<evidence type="ECO:0000256" key="6">
    <source>
        <dbReference type="ARBA" id="ARBA00022989"/>
    </source>
</evidence>
<evidence type="ECO:0000259" key="10">
    <source>
        <dbReference type="Pfam" id="PF19029"/>
    </source>
</evidence>
<dbReference type="InterPro" id="IPR010279">
    <property type="entry name" value="YqjD/ElaB"/>
</dbReference>
<keyword evidence="12" id="KW-1185">Reference proteome</keyword>
<feature type="domain" description="DUF883" evidence="9">
    <location>
        <begin position="15"/>
        <end position="59"/>
    </location>
</feature>
<keyword evidence="4" id="KW-0997">Cell inner membrane</keyword>
<dbReference type="PANTHER" id="PTHR35893:SF4">
    <property type="entry name" value="INNER MEMBRANE PROTEIN"/>
    <property type="match status" value="1"/>
</dbReference>
<keyword evidence="6 8" id="KW-1133">Transmembrane helix</keyword>
<evidence type="ECO:0000259" key="9">
    <source>
        <dbReference type="Pfam" id="PF05957"/>
    </source>
</evidence>
<keyword evidence="3" id="KW-1003">Cell membrane</keyword>
<feature type="domain" description="DUF883" evidence="10">
    <location>
        <begin position="75"/>
        <end position="104"/>
    </location>
</feature>
<dbReference type="InterPro" id="IPR043605">
    <property type="entry name" value="DUF883_C"/>
</dbReference>
<gene>
    <name evidence="11" type="ORF">SAMN05216522_11614</name>
</gene>
<reference evidence="12" key="1">
    <citation type="submission" date="2016-10" db="EMBL/GenBank/DDBJ databases">
        <authorList>
            <person name="Varghese N."/>
            <person name="Submissions S."/>
        </authorList>
    </citation>
    <scope>NUCLEOTIDE SEQUENCE [LARGE SCALE GENOMIC DNA]</scope>
    <source>
        <strain evidence="12">8N4</strain>
    </source>
</reference>
<protein>
    <submittedName>
        <fullName evidence="11">Membrane-anchored ribosome-binding protein, inhibits growth in stationary phase, ElaB/YqjD/DUF883 family</fullName>
    </submittedName>
</protein>
<evidence type="ECO:0000256" key="8">
    <source>
        <dbReference type="SAM" id="Phobius"/>
    </source>
</evidence>
<dbReference type="Pfam" id="PF05957">
    <property type="entry name" value="DUF883"/>
    <property type="match status" value="1"/>
</dbReference>
<name>A0A1H9MJL8_9GAMM</name>
<evidence type="ECO:0000256" key="1">
    <source>
        <dbReference type="ARBA" id="ARBA00004377"/>
    </source>
</evidence>
<evidence type="ECO:0000256" key="2">
    <source>
        <dbReference type="ARBA" id="ARBA00010423"/>
    </source>
</evidence>
<evidence type="ECO:0000256" key="5">
    <source>
        <dbReference type="ARBA" id="ARBA00022692"/>
    </source>
</evidence>
<dbReference type="RefSeq" id="WP_092678210.1">
    <property type="nucleotide sequence ID" value="NZ_FOGC01000016.1"/>
</dbReference>
<dbReference type="AlphaFoldDB" id="A0A1H9MJL8"/>
<evidence type="ECO:0000256" key="3">
    <source>
        <dbReference type="ARBA" id="ARBA00022475"/>
    </source>
</evidence>
<organism evidence="11 12">
    <name type="scientific">Rosenbergiella nectarea</name>
    <dbReference type="NCBI Taxonomy" id="988801"/>
    <lineage>
        <taxon>Bacteria</taxon>
        <taxon>Pseudomonadati</taxon>
        <taxon>Pseudomonadota</taxon>
        <taxon>Gammaproteobacteria</taxon>
        <taxon>Enterobacterales</taxon>
        <taxon>Erwiniaceae</taxon>
        <taxon>Rosenbergiella</taxon>
    </lineage>
</organism>
<keyword evidence="7 8" id="KW-0472">Membrane</keyword>
<evidence type="ECO:0000256" key="7">
    <source>
        <dbReference type="ARBA" id="ARBA00023136"/>
    </source>
</evidence>